<evidence type="ECO:0000256" key="1">
    <source>
        <dbReference type="SAM" id="MobiDB-lite"/>
    </source>
</evidence>
<dbReference type="AlphaFoldDB" id="A0A9P4JYV8"/>
<feature type="compositionally biased region" description="Low complexity" evidence="1">
    <location>
        <begin position="354"/>
        <end position="368"/>
    </location>
</feature>
<comment type="caution">
    <text evidence="2">The sequence shown here is derived from an EMBL/GenBank/DDBJ whole genome shotgun (WGS) entry which is preliminary data.</text>
</comment>
<accession>A0A9P4JYV8</accession>
<name>A0A9P4JYV8_9PLEO</name>
<dbReference type="OrthoDB" id="3800150at2759"/>
<evidence type="ECO:0000313" key="3">
    <source>
        <dbReference type="Proteomes" id="UP000800093"/>
    </source>
</evidence>
<feature type="region of interest" description="Disordered" evidence="1">
    <location>
        <begin position="311"/>
        <end position="387"/>
    </location>
</feature>
<feature type="compositionally biased region" description="Acidic residues" evidence="1">
    <location>
        <begin position="211"/>
        <end position="229"/>
    </location>
</feature>
<dbReference type="Proteomes" id="UP000800093">
    <property type="component" value="Unassembled WGS sequence"/>
</dbReference>
<evidence type="ECO:0000313" key="2">
    <source>
        <dbReference type="EMBL" id="KAF2259477.1"/>
    </source>
</evidence>
<feature type="compositionally biased region" description="Polar residues" evidence="1">
    <location>
        <begin position="324"/>
        <end position="336"/>
    </location>
</feature>
<gene>
    <name evidence="2" type="ORF">CC78DRAFT_548251</name>
</gene>
<reference evidence="3" key="1">
    <citation type="journal article" date="2020" name="Stud. Mycol.">
        <title>101 Dothideomycetes genomes: A test case for predicting lifestyles and emergence of pathogens.</title>
        <authorList>
            <person name="Haridas S."/>
            <person name="Albert R."/>
            <person name="Binder M."/>
            <person name="Bloem J."/>
            <person name="LaButti K."/>
            <person name="Salamov A."/>
            <person name="Andreopoulos B."/>
            <person name="Baker S."/>
            <person name="Barry K."/>
            <person name="Bills G."/>
            <person name="Bluhm B."/>
            <person name="Cannon C."/>
            <person name="Castanera R."/>
            <person name="Culley D."/>
            <person name="Daum C."/>
            <person name="Ezra D."/>
            <person name="Gonzalez J."/>
            <person name="Henrissat B."/>
            <person name="Kuo A."/>
            <person name="Liang C."/>
            <person name="Lipzen A."/>
            <person name="Lutzoni F."/>
            <person name="Magnuson J."/>
            <person name="Mondo S."/>
            <person name="Nolan M."/>
            <person name="Ohm R."/>
            <person name="Pangilinan J."/>
            <person name="Park H.-J."/>
            <person name="Ramirez L."/>
            <person name="Alfaro M."/>
            <person name="Sun H."/>
            <person name="Tritt A."/>
            <person name="Yoshinaga Y."/>
            <person name="Zwiers L.-H."/>
            <person name="Turgeon B."/>
            <person name="Goodwin S."/>
            <person name="Spatafora J."/>
            <person name="Crous P."/>
            <person name="Grigoriev I."/>
        </authorList>
    </citation>
    <scope>NUCLEOTIDE SEQUENCE [LARGE SCALE GENOMIC DNA]</scope>
    <source>
        <strain evidence="3">CBS 304.66</strain>
    </source>
</reference>
<protein>
    <submittedName>
        <fullName evidence="2">Uncharacterized protein</fullName>
    </submittedName>
</protein>
<feature type="region of interest" description="Disordered" evidence="1">
    <location>
        <begin position="208"/>
        <end position="261"/>
    </location>
</feature>
<proteinExistence type="predicted"/>
<organism evidence="2 3">
    <name type="scientific">Lojkania enalia</name>
    <dbReference type="NCBI Taxonomy" id="147567"/>
    <lineage>
        <taxon>Eukaryota</taxon>
        <taxon>Fungi</taxon>
        <taxon>Dikarya</taxon>
        <taxon>Ascomycota</taxon>
        <taxon>Pezizomycotina</taxon>
        <taxon>Dothideomycetes</taxon>
        <taxon>Pleosporomycetidae</taxon>
        <taxon>Pleosporales</taxon>
        <taxon>Pleosporales incertae sedis</taxon>
        <taxon>Lojkania</taxon>
    </lineage>
</organism>
<sequence length="441" mass="49644">MSDIVPLPTQDTSHLDHNSDTDAMGAPIDTHSQHGSGGDSVLDGNDAIQQPKVEKIRRKPGPKPSGKSQLMKNDMNAKKEVIKEIEGFWGKNFIRKYIPQKHRILVKRPPGTGRNIPRFPENDPRKWKPSVLKALRSLCEKSSEKARLRSLISDVVKYRNKHTGNKKPEIVTTDIDVIEDVIDRGWSVSQSFNIRYKHLLMNQPTDKVVGSDEEFESDSMSLDEGEDLEGDRRTAGDEDNDDVEYNRQERRFYYPEQQSQAYEPSFRKNMQSIGQQALPAFNPNSFIHPGIPGNPFLQQPIHHISARYPQAQGFPHVPQGGSGRNVQSPFHQQDSRCSGRKPNGSSHHESINNARLQPSPARPASSPLRSRDSSIKVEPGMDTAMNRDSSLITNLPTTDISTGYGDDDEELLNARMAVANANARRAELHLQLLQRRRAKDM</sequence>
<dbReference type="EMBL" id="ML986707">
    <property type="protein sequence ID" value="KAF2259477.1"/>
    <property type="molecule type" value="Genomic_DNA"/>
</dbReference>
<keyword evidence="3" id="KW-1185">Reference proteome</keyword>
<feature type="compositionally biased region" description="Basic and acidic residues" evidence="1">
    <location>
        <begin position="244"/>
        <end position="253"/>
    </location>
</feature>
<feature type="region of interest" description="Disordered" evidence="1">
    <location>
        <begin position="1"/>
        <end position="74"/>
    </location>
</feature>